<dbReference type="Pfam" id="PF00589">
    <property type="entry name" value="Phage_integrase"/>
    <property type="match status" value="1"/>
</dbReference>
<dbReference type="AlphaFoldDB" id="A0AAW9DR79"/>
<evidence type="ECO:0000256" key="3">
    <source>
        <dbReference type="ARBA" id="ARBA00023172"/>
    </source>
</evidence>
<name>A0AAW9DR79_ACIAO</name>
<dbReference type="InterPro" id="IPR011010">
    <property type="entry name" value="DNA_brk_join_enz"/>
</dbReference>
<accession>A0AAW9DR79</accession>
<dbReference type="GO" id="GO:0006310">
    <property type="term" value="P:DNA recombination"/>
    <property type="evidence" value="ECO:0007669"/>
    <property type="project" value="UniProtKB-KW"/>
</dbReference>
<evidence type="ECO:0000313" key="5">
    <source>
        <dbReference type="EMBL" id="MDX5931569.1"/>
    </source>
</evidence>
<proteinExistence type="inferred from homology"/>
<keyword evidence="3" id="KW-0233">DNA recombination</keyword>
<dbReference type="EMBL" id="JAWXYB010000018">
    <property type="protein sequence ID" value="MDX5931569.1"/>
    <property type="molecule type" value="Genomic_DNA"/>
</dbReference>
<evidence type="ECO:0000313" key="6">
    <source>
        <dbReference type="Proteomes" id="UP001279553"/>
    </source>
</evidence>
<dbReference type="Pfam" id="PF13356">
    <property type="entry name" value="Arm-DNA-bind_3"/>
    <property type="match status" value="1"/>
</dbReference>
<keyword evidence="6" id="KW-1185">Reference proteome</keyword>
<dbReference type="PROSITE" id="PS51898">
    <property type="entry name" value="TYR_RECOMBINASE"/>
    <property type="match status" value="1"/>
</dbReference>
<dbReference type="Gene3D" id="3.30.160.390">
    <property type="entry name" value="Integrase, DNA-binding domain"/>
    <property type="match status" value="1"/>
</dbReference>
<protein>
    <submittedName>
        <fullName evidence="5">Site-specific integrase</fullName>
    </submittedName>
</protein>
<dbReference type="SUPFAM" id="SSF56349">
    <property type="entry name" value="DNA breaking-rejoining enzymes"/>
    <property type="match status" value="1"/>
</dbReference>
<dbReference type="PANTHER" id="PTHR30629">
    <property type="entry name" value="PROPHAGE INTEGRASE"/>
    <property type="match status" value="1"/>
</dbReference>
<dbReference type="GO" id="GO:0015074">
    <property type="term" value="P:DNA integration"/>
    <property type="evidence" value="ECO:0007669"/>
    <property type="project" value="UniProtKB-KW"/>
</dbReference>
<dbReference type="InterPro" id="IPR013762">
    <property type="entry name" value="Integrase-like_cat_sf"/>
</dbReference>
<comment type="caution">
    <text evidence="5">The sequence shown here is derived from an EMBL/GenBank/DDBJ whole genome shotgun (WGS) entry which is preliminary data.</text>
</comment>
<sequence length="426" mass="46925">MFQIISSYRNKHDAPMMPRIGETEMKSRITDTAITAAVRKATETGQRIEIADAALRGLRLRVTPTGSKVWILGARDAAGAPRRFTIGHHPAIGIADARDAARKLRERVREGFDPIDDARQRRAEAEAARENVNTLSDLIAHYGAKQGGKLKSWPEYQGAIRRVFGPLLPMPLSRVTIGSLQMAADRYQAQQQAASAVRCIRPLLKWASAPGRKYVTADLADIRVPATIVKRDRVLTDDELRRILPVLRADNRPFAACMRFLLLTCARRDEAAYAKWGDIDFRAATWLIQDTKNKRPHLVPLSRQAIDLVASIRPDDVAADALIFATCTGKPLGNWDKSTKQLFTATGTTGWTRHDLRRTAATKMGKLGVAPHVIESALNHASVHSPLASVYNTARYEADVAKALQLLADALDGIEQGGAQIVPMRA</sequence>
<gene>
    <name evidence="5" type="ORF">SIL87_12405</name>
</gene>
<dbReference type="Proteomes" id="UP001279553">
    <property type="component" value="Unassembled WGS sequence"/>
</dbReference>
<evidence type="ECO:0000259" key="4">
    <source>
        <dbReference type="PROSITE" id="PS51898"/>
    </source>
</evidence>
<dbReference type="InterPro" id="IPR050808">
    <property type="entry name" value="Phage_Integrase"/>
</dbReference>
<evidence type="ECO:0000256" key="2">
    <source>
        <dbReference type="ARBA" id="ARBA00022908"/>
    </source>
</evidence>
<evidence type="ECO:0000256" key="1">
    <source>
        <dbReference type="ARBA" id="ARBA00008857"/>
    </source>
</evidence>
<dbReference type="PANTHER" id="PTHR30629:SF2">
    <property type="entry name" value="PROPHAGE INTEGRASE INTS-RELATED"/>
    <property type="match status" value="1"/>
</dbReference>
<comment type="similarity">
    <text evidence="1">Belongs to the 'phage' integrase family.</text>
</comment>
<organism evidence="5 6">
    <name type="scientific">Acidiphilium acidophilum</name>
    <name type="common">Thiobacillus acidophilus</name>
    <dbReference type="NCBI Taxonomy" id="76588"/>
    <lineage>
        <taxon>Bacteria</taxon>
        <taxon>Pseudomonadati</taxon>
        <taxon>Pseudomonadota</taxon>
        <taxon>Alphaproteobacteria</taxon>
        <taxon>Acetobacterales</taxon>
        <taxon>Acidocellaceae</taxon>
        <taxon>Acidiphilium</taxon>
    </lineage>
</organism>
<reference evidence="5 6" key="1">
    <citation type="submission" date="2023-11" db="EMBL/GenBank/DDBJ databases">
        <title>MicrobeMod: A computational toolkit for identifying prokaryotic methylation and restriction-modification with nanopore sequencing.</title>
        <authorList>
            <person name="Crits-Christoph A."/>
            <person name="Kang S.C."/>
            <person name="Lee H."/>
            <person name="Ostrov N."/>
        </authorList>
    </citation>
    <scope>NUCLEOTIDE SEQUENCE [LARGE SCALE GENOMIC DNA]</scope>
    <source>
        <strain evidence="5 6">DSMZ 700</strain>
    </source>
</reference>
<dbReference type="CDD" id="cd00801">
    <property type="entry name" value="INT_P4_C"/>
    <property type="match status" value="1"/>
</dbReference>
<dbReference type="GO" id="GO:0003677">
    <property type="term" value="F:DNA binding"/>
    <property type="evidence" value="ECO:0007669"/>
    <property type="project" value="InterPro"/>
</dbReference>
<dbReference type="Gene3D" id="1.10.443.10">
    <property type="entry name" value="Intergrase catalytic core"/>
    <property type="match status" value="1"/>
</dbReference>
<dbReference type="InterPro" id="IPR002104">
    <property type="entry name" value="Integrase_catalytic"/>
</dbReference>
<dbReference type="InterPro" id="IPR025166">
    <property type="entry name" value="Integrase_DNA_bind_dom"/>
</dbReference>
<feature type="domain" description="Tyr recombinase" evidence="4">
    <location>
        <begin position="230"/>
        <end position="412"/>
    </location>
</feature>
<keyword evidence="2" id="KW-0229">DNA integration</keyword>
<dbReference type="InterPro" id="IPR038488">
    <property type="entry name" value="Integrase_DNA-bd_sf"/>
</dbReference>